<reference evidence="2" key="1">
    <citation type="submission" date="2025-08" db="UniProtKB">
        <authorList>
            <consortium name="Ensembl"/>
        </authorList>
    </citation>
    <scope>IDENTIFICATION</scope>
</reference>
<dbReference type="AlphaFoldDB" id="A0A3Q2GC74"/>
<evidence type="ECO:0000313" key="2">
    <source>
        <dbReference type="Ensembl" id="ENSCVAP00000022575.1"/>
    </source>
</evidence>
<keyword evidence="3" id="KW-1185">Reference proteome</keyword>
<dbReference type="Proteomes" id="UP000265020">
    <property type="component" value="Unassembled WGS sequence"/>
</dbReference>
<proteinExistence type="predicted"/>
<organism evidence="2 3">
    <name type="scientific">Cyprinodon variegatus</name>
    <name type="common">Sheepshead minnow</name>
    <dbReference type="NCBI Taxonomy" id="28743"/>
    <lineage>
        <taxon>Eukaryota</taxon>
        <taxon>Metazoa</taxon>
        <taxon>Chordata</taxon>
        <taxon>Craniata</taxon>
        <taxon>Vertebrata</taxon>
        <taxon>Euteleostomi</taxon>
        <taxon>Actinopterygii</taxon>
        <taxon>Neopterygii</taxon>
        <taxon>Teleostei</taxon>
        <taxon>Neoteleostei</taxon>
        <taxon>Acanthomorphata</taxon>
        <taxon>Ovalentaria</taxon>
        <taxon>Atherinomorphae</taxon>
        <taxon>Cyprinodontiformes</taxon>
        <taxon>Cyprinodontidae</taxon>
        <taxon>Cyprinodon</taxon>
    </lineage>
</organism>
<evidence type="ECO:0000256" key="1">
    <source>
        <dbReference type="SAM" id="MobiDB-lite"/>
    </source>
</evidence>
<evidence type="ECO:0000313" key="3">
    <source>
        <dbReference type="Proteomes" id="UP000265020"/>
    </source>
</evidence>
<dbReference type="Ensembl" id="ENSCVAT00000008945.1">
    <property type="protein sequence ID" value="ENSCVAP00000022575.1"/>
    <property type="gene ID" value="ENSCVAG00000000857.1"/>
</dbReference>
<reference evidence="2" key="2">
    <citation type="submission" date="2025-09" db="UniProtKB">
        <authorList>
            <consortium name="Ensembl"/>
        </authorList>
    </citation>
    <scope>IDENTIFICATION</scope>
</reference>
<dbReference type="GeneTree" id="ENSGT00940000178684"/>
<feature type="region of interest" description="Disordered" evidence="1">
    <location>
        <begin position="112"/>
        <end position="143"/>
    </location>
</feature>
<feature type="compositionally biased region" description="Basic and acidic residues" evidence="1">
    <location>
        <begin position="112"/>
        <end position="126"/>
    </location>
</feature>
<name>A0A3Q2GC74_CYPVA</name>
<protein>
    <submittedName>
        <fullName evidence="2">Uncharacterized protein</fullName>
    </submittedName>
</protein>
<sequence>MALCEPPEREWGLAKAVTNVLMSLDVLQHSPLLVVAVVPSLGIGLELLDGRSGSSAGAHLVNRGRDSLTEPALDGPDLTEDLKQHRPHALVHADTFRGLGLGARLGWDAVSHGREKEGRGGGDHGRPAPPISNLSPNLTSCPV</sequence>
<accession>A0A3Q2GC74</accession>
<feature type="compositionally biased region" description="Polar residues" evidence="1">
    <location>
        <begin position="132"/>
        <end position="143"/>
    </location>
</feature>